<dbReference type="PANTHER" id="PTHR37957">
    <property type="entry name" value="BLR7070 PROTEIN"/>
    <property type="match status" value="1"/>
</dbReference>
<organism evidence="2">
    <name type="scientific">freshwater metagenome</name>
    <dbReference type="NCBI Taxonomy" id="449393"/>
    <lineage>
        <taxon>unclassified sequences</taxon>
        <taxon>metagenomes</taxon>
        <taxon>ecological metagenomes</taxon>
    </lineage>
</organism>
<dbReference type="PANTHER" id="PTHR37957:SF1">
    <property type="entry name" value="PHYTASE-LIKE DOMAIN-CONTAINING PROTEIN"/>
    <property type="match status" value="1"/>
</dbReference>
<proteinExistence type="predicted"/>
<reference evidence="2" key="1">
    <citation type="submission" date="2020-05" db="EMBL/GenBank/DDBJ databases">
        <authorList>
            <person name="Chiriac C."/>
            <person name="Salcher M."/>
            <person name="Ghai R."/>
            <person name="Kavagutti S V."/>
        </authorList>
    </citation>
    <scope>NUCLEOTIDE SEQUENCE</scope>
</reference>
<dbReference type="AlphaFoldDB" id="A0A6J6XD14"/>
<accession>A0A6J6XD14</accession>
<gene>
    <name evidence="2" type="ORF">UFOPK2958_01281</name>
</gene>
<feature type="domain" description="Phytase-like" evidence="1">
    <location>
        <begin position="59"/>
        <end position="401"/>
    </location>
</feature>
<dbReference type="EMBL" id="CAFAAB010000176">
    <property type="protein sequence ID" value="CAB4791927.1"/>
    <property type="molecule type" value="Genomic_DNA"/>
</dbReference>
<evidence type="ECO:0000313" key="2">
    <source>
        <dbReference type="EMBL" id="CAB4791927.1"/>
    </source>
</evidence>
<evidence type="ECO:0000259" key="1">
    <source>
        <dbReference type="Pfam" id="PF13449"/>
    </source>
</evidence>
<dbReference type="Pfam" id="PF13449">
    <property type="entry name" value="Phytase-like"/>
    <property type="match status" value="1"/>
</dbReference>
<sequence>MSVRIGIVGLTVAALAAAAVPAMAVTSGVSVYVFPSEGLAAASNSALPGSVGNDFGILLGGYGSDLYRAPGLPGEYWVVTDRGPNNDTVLKDGSAGTGFPVPTFTPLIMKIKVSGSTAQITQKIAVQSAKGVGATGLPNVVGYDSVPTNEAGVAIAYNVNGLDTEGVVRTKNGDFWLVDEYAPSIVQVGPDGVVKKRIVPEGWKGTGAAYPISATLPGILLTRKANRGFEGVALSPSEKYLFIGLQSPLLNPDKKTGDASLQTRILRMDLAKGTIDGEWVYRFEAPATVDPSTTKTTELKLSAMVALDDSRMLVQERTDNAFLVAQVTLSPGQSILGTSYDSLTTTPSMESLKPTDSNIVALMPFKSVIFQSSSVPEMPKKVEGMAVENSNTLAFINDNDFSFAYDAKSGKITPTGVPTQFLYVTLAEPLPTTPDAEARALAKAASVR</sequence>
<name>A0A6J6XD14_9ZZZZ</name>
<dbReference type="InterPro" id="IPR027372">
    <property type="entry name" value="Phytase-like_dom"/>
</dbReference>
<protein>
    <submittedName>
        <fullName evidence="2">Unannotated protein</fullName>
    </submittedName>
</protein>